<evidence type="ECO:0000313" key="1">
    <source>
        <dbReference type="EMBL" id="MPC45429.1"/>
    </source>
</evidence>
<dbReference type="EMBL" id="VSRR010006726">
    <property type="protein sequence ID" value="MPC45429.1"/>
    <property type="molecule type" value="Genomic_DNA"/>
</dbReference>
<evidence type="ECO:0000313" key="2">
    <source>
        <dbReference type="Proteomes" id="UP000324222"/>
    </source>
</evidence>
<accession>A0A5B7FJU0</accession>
<dbReference type="Proteomes" id="UP000324222">
    <property type="component" value="Unassembled WGS sequence"/>
</dbReference>
<gene>
    <name evidence="1" type="ORF">E2C01_039127</name>
</gene>
<organism evidence="1 2">
    <name type="scientific">Portunus trituberculatus</name>
    <name type="common">Swimming crab</name>
    <name type="synonym">Neptunus trituberculatus</name>
    <dbReference type="NCBI Taxonomy" id="210409"/>
    <lineage>
        <taxon>Eukaryota</taxon>
        <taxon>Metazoa</taxon>
        <taxon>Ecdysozoa</taxon>
        <taxon>Arthropoda</taxon>
        <taxon>Crustacea</taxon>
        <taxon>Multicrustacea</taxon>
        <taxon>Malacostraca</taxon>
        <taxon>Eumalacostraca</taxon>
        <taxon>Eucarida</taxon>
        <taxon>Decapoda</taxon>
        <taxon>Pleocyemata</taxon>
        <taxon>Brachyura</taxon>
        <taxon>Eubrachyura</taxon>
        <taxon>Portunoidea</taxon>
        <taxon>Portunidae</taxon>
        <taxon>Portuninae</taxon>
        <taxon>Portunus</taxon>
    </lineage>
</organism>
<comment type="caution">
    <text evidence="1">The sequence shown here is derived from an EMBL/GenBank/DDBJ whole genome shotgun (WGS) entry which is preliminary data.</text>
</comment>
<keyword evidence="2" id="KW-1185">Reference proteome</keyword>
<dbReference type="AlphaFoldDB" id="A0A5B7FJU0"/>
<reference evidence="1 2" key="1">
    <citation type="submission" date="2019-05" db="EMBL/GenBank/DDBJ databases">
        <title>Another draft genome of Portunus trituberculatus and its Hox gene families provides insights of decapod evolution.</title>
        <authorList>
            <person name="Jeong J.-H."/>
            <person name="Song I."/>
            <person name="Kim S."/>
            <person name="Choi T."/>
            <person name="Kim D."/>
            <person name="Ryu S."/>
            <person name="Kim W."/>
        </authorList>
    </citation>
    <scope>NUCLEOTIDE SEQUENCE [LARGE SCALE GENOMIC DNA]</scope>
    <source>
        <tissue evidence="1">Muscle</tissue>
    </source>
</reference>
<name>A0A5B7FJU0_PORTR</name>
<protein>
    <submittedName>
        <fullName evidence="1">Uncharacterized protein</fullName>
    </submittedName>
</protein>
<sequence>MCPSTSSFVLMRFVDCHGCFRRLTFCFGNHHNLGSGKHTTSRRRRYATPAYTTYRSLHEHYEPQAHRPRPQQTVESVSAGCMIVGKVFSITSPMVAEERCFLILYGLYH</sequence>
<proteinExistence type="predicted"/>